<keyword evidence="2" id="KW-1185">Reference proteome</keyword>
<name>A0A9D3X8G4_9SAUR</name>
<organism evidence="1 2">
    <name type="scientific">Mauremys mutica</name>
    <name type="common">yellowpond turtle</name>
    <dbReference type="NCBI Taxonomy" id="74926"/>
    <lineage>
        <taxon>Eukaryota</taxon>
        <taxon>Metazoa</taxon>
        <taxon>Chordata</taxon>
        <taxon>Craniata</taxon>
        <taxon>Vertebrata</taxon>
        <taxon>Euteleostomi</taxon>
        <taxon>Archelosauria</taxon>
        <taxon>Testudinata</taxon>
        <taxon>Testudines</taxon>
        <taxon>Cryptodira</taxon>
        <taxon>Durocryptodira</taxon>
        <taxon>Testudinoidea</taxon>
        <taxon>Geoemydidae</taxon>
        <taxon>Geoemydinae</taxon>
        <taxon>Mauremys</taxon>
    </lineage>
</organism>
<comment type="caution">
    <text evidence="1">The sequence shown here is derived from an EMBL/GenBank/DDBJ whole genome shotgun (WGS) entry which is preliminary data.</text>
</comment>
<evidence type="ECO:0000313" key="2">
    <source>
        <dbReference type="Proteomes" id="UP000827986"/>
    </source>
</evidence>
<dbReference type="AlphaFoldDB" id="A0A9D3X8G4"/>
<sequence>MVLPSTVLTALGAASGLEDKQGDKRLKQRRLRCVGVKGALYKSSFSLSLPLFRWHLTDPERRESQHCPVLPERQRQGYWSGHIPPPGLYMGQLEQDEQCQTWGWGPASAGSKGHWKNGAHSSLGMKGSPVLTLHKIETTCSLH</sequence>
<gene>
    <name evidence="1" type="ORF">KIL84_022314</name>
</gene>
<accession>A0A9D3X8G4</accession>
<dbReference type="EMBL" id="JAHDVG010000476">
    <property type="protein sequence ID" value="KAH1175789.1"/>
    <property type="molecule type" value="Genomic_DNA"/>
</dbReference>
<proteinExistence type="predicted"/>
<protein>
    <submittedName>
        <fullName evidence="1">Uncharacterized protein</fullName>
    </submittedName>
</protein>
<dbReference type="Proteomes" id="UP000827986">
    <property type="component" value="Unassembled WGS sequence"/>
</dbReference>
<reference evidence="1" key="1">
    <citation type="submission" date="2021-09" db="EMBL/GenBank/DDBJ databases">
        <title>The genome of Mauremys mutica provides insights into the evolution of semi-aquatic lifestyle.</title>
        <authorList>
            <person name="Gong S."/>
            <person name="Gao Y."/>
        </authorList>
    </citation>
    <scope>NUCLEOTIDE SEQUENCE</scope>
    <source>
        <strain evidence="1">MM-2020</strain>
        <tissue evidence="1">Muscle</tissue>
    </source>
</reference>
<evidence type="ECO:0000313" key="1">
    <source>
        <dbReference type="EMBL" id="KAH1175789.1"/>
    </source>
</evidence>